<dbReference type="EMBL" id="VYQF01000004">
    <property type="protein sequence ID" value="KAA9038159.1"/>
    <property type="molecule type" value="Genomic_DNA"/>
</dbReference>
<dbReference type="SUPFAM" id="SSF109854">
    <property type="entry name" value="DinB/YfiT-like putative metalloenzymes"/>
    <property type="match status" value="1"/>
</dbReference>
<proteinExistence type="predicted"/>
<evidence type="ECO:0000313" key="3">
    <source>
        <dbReference type="Proteomes" id="UP000326903"/>
    </source>
</evidence>
<comment type="caution">
    <text evidence="2">The sequence shown here is derived from an EMBL/GenBank/DDBJ whole genome shotgun (WGS) entry which is preliminary data.</text>
</comment>
<protein>
    <submittedName>
        <fullName evidence="2">DinB family protein</fullName>
    </submittedName>
</protein>
<dbReference type="AlphaFoldDB" id="A0A5J5IIU5"/>
<dbReference type="InterPro" id="IPR024775">
    <property type="entry name" value="DinB-like"/>
</dbReference>
<dbReference type="Gene3D" id="1.20.120.450">
    <property type="entry name" value="dinb family like domain"/>
    <property type="match status" value="1"/>
</dbReference>
<name>A0A5J5IIU5_9BACT</name>
<accession>A0A5J5IIU5</accession>
<evidence type="ECO:0000313" key="2">
    <source>
        <dbReference type="EMBL" id="KAA9038159.1"/>
    </source>
</evidence>
<sequence>MRKASAEIHLALRLRGLKTLQEIFYLLLKNKYFKPHFMTTDTINTTELFLSLDKTWTELVQMISSTSDEVINAVPFEGSWTAAQLVTHVTKSNNAIIQGLDMEGKLAERNPEDGVPNLKKIFLDFDTKFQSPQFIVPENRNYDKHEVITVLRGSIDRLKDARKKTNLIEIINLPVFGEITKLELLHFVLYHTQRHNHQLEGIINALKRNRH</sequence>
<evidence type="ECO:0000259" key="1">
    <source>
        <dbReference type="Pfam" id="PF12867"/>
    </source>
</evidence>
<feature type="domain" description="DinB-like" evidence="1">
    <location>
        <begin position="52"/>
        <end position="199"/>
    </location>
</feature>
<reference evidence="2 3" key="1">
    <citation type="submission" date="2019-09" db="EMBL/GenBank/DDBJ databases">
        <title>Draft genome sequence of Ginsengibacter sp. BR5-29.</title>
        <authorList>
            <person name="Im W.-T."/>
        </authorList>
    </citation>
    <scope>NUCLEOTIDE SEQUENCE [LARGE SCALE GENOMIC DNA]</scope>
    <source>
        <strain evidence="2 3">BR5-29</strain>
    </source>
</reference>
<keyword evidence="3" id="KW-1185">Reference proteome</keyword>
<dbReference type="Proteomes" id="UP000326903">
    <property type="component" value="Unassembled WGS sequence"/>
</dbReference>
<dbReference type="Pfam" id="PF12867">
    <property type="entry name" value="DinB_2"/>
    <property type="match status" value="1"/>
</dbReference>
<gene>
    <name evidence="2" type="ORF">FW778_15515</name>
</gene>
<organism evidence="2 3">
    <name type="scientific">Ginsengibacter hankyongi</name>
    <dbReference type="NCBI Taxonomy" id="2607284"/>
    <lineage>
        <taxon>Bacteria</taxon>
        <taxon>Pseudomonadati</taxon>
        <taxon>Bacteroidota</taxon>
        <taxon>Chitinophagia</taxon>
        <taxon>Chitinophagales</taxon>
        <taxon>Chitinophagaceae</taxon>
        <taxon>Ginsengibacter</taxon>
    </lineage>
</organism>
<dbReference type="InterPro" id="IPR034660">
    <property type="entry name" value="DinB/YfiT-like"/>
</dbReference>